<evidence type="ECO:0000256" key="1">
    <source>
        <dbReference type="SAM" id="MobiDB-lite"/>
    </source>
</evidence>
<sequence>MRGDASRPLAPARRAAGDTPTHRRRSDAEGSIGYLLDPAVHGRGLSTEIGAALLALAFEDLGLHRVTAGCFAGNIAATPTRSWGTNGAPVRAAKPGRARPQRRGRLSTDAAYRPRTPADDKR</sequence>
<name>A0ABP4WSP5_9MICO</name>
<keyword evidence="4" id="KW-1185">Reference proteome</keyword>
<feature type="region of interest" description="Disordered" evidence="1">
    <location>
        <begin position="1"/>
        <end position="31"/>
    </location>
</feature>
<dbReference type="InterPro" id="IPR000182">
    <property type="entry name" value="GNAT_dom"/>
</dbReference>
<dbReference type="Pfam" id="PF13302">
    <property type="entry name" value="Acetyltransf_3"/>
    <property type="match status" value="1"/>
</dbReference>
<dbReference type="SUPFAM" id="SSF55729">
    <property type="entry name" value="Acyl-CoA N-acyltransferases (Nat)"/>
    <property type="match status" value="1"/>
</dbReference>
<feature type="domain" description="N-acetyltransferase" evidence="2">
    <location>
        <begin position="17"/>
        <end position="77"/>
    </location>
</feature>
<evidence type="ECO:0000313" key="4">
    <source>
        <dbReference type="Proteomes" id="UP001501475"/>
    </source>
</evidence>
<feature type="compositionally biased region" description="Basic residues" evidence="1">
    <location>
        <begin position="94"/>
        <end position="105"/>
    </location>
</feature>
<protein>
    <recommendedName>
        <fullName evidence="2">N-acetyltransferase domain-containing protein</fullName>
    </recommendedName>
</protein>
<dbReference type="EMBL" id="BAAAPN010000045">
    <property type="protein sequence ID" value="GAA1758982.1"/>
    <property type="molecule type" value="Genomic_DNA"/>
</dbReference>
<gene>
    <name evidence="3" type="ORF">GCM10009810_18130</name>
</gene>
<evidence type="ECO:0000313" key="3">
    <source>
        <dbReference type="EMBL" id="GAA1758982.1"/>
    </source>
</evidence>
<organism evidence="3 4">
    <name type="scientific">Nostocoides vanveenii</name>
    <dbReference type="NCBI Taxonomy" id="330835"/>
    <lineage>
        <taxon>Bacteria</taxon>
        <taxon>Bacillati</taxon>
        <taxon>Actinomycetota</taxon>
        <taxon>Actinomycetes</taxon>
        <taxon>Micrococcales</taxon>
        <taxon>Intrasporangiaceae</taxon>
        <taxon>Nostocoides</taxon>
    </lineage>
</organism>
<accession>A0ABP4WSP5</accession>
<evidence type="ECO:0000259" key="2">
    <source>
        <dbReference type="Pfam" id="PF13302"/>
    </source>
</evidence>
<dbReference type="Gene3D" id="3.40.630.30">
    <property type="match status" value="1"/>
</dbReference>
<reference evidence="4" key="1">
    <citation type="journal article" date="2019" name="Int. J. Syst. Evol. Microbiol.">
        <title>The Global Catalogue of Microorganisms (GCM) 10K type strain sequencing project: providing services to taxonomists for standard genome sequencing and annotation.</title>
        <authorList>
            <consortium name="The Broad Institute Genomics Platform"/>
            <consortium name="The Broad Institute Genome Sequencing Center for Infectious Disease"/>
            <person name="Wu L."/>
            <person name="Ma J."/>
        </authorList>
    </citation>
    <scope>NUCLEOTIDE SEQUENCE [LARGE SCALE GENOMIC DNA]</scope>
    <source>
        <strain evidence="4">JCM 15591</strain>
    </source>
</reference>
<comment type="caution">
    <text evidence="3">The sequence shown here is derived from an EMBL/GenBank/DDBJ whole genome shotgun (WGS) entry which is preliminary data.</text>
</comment>
<feature type="region of interest" description="Disordered" evidence="1">
    <location>
        <begin position="80"/>
        <end position="122"/>
    </location>
</feature>
<feature type="compositionally biased region" description="Low complexity" evidence="1">
    <location>
        <begin position="1"/>
        <end position="14"/>
    </location>
</feature>
<dbReference type="InterPro" id="IPR016181">
    <property type="entry name" value="Acyl_CoA_acyltransferase"/>
</dbReference>
<proteinExistence type="predicted"/>
<dbReference type="Proteomes" id="UP001501475">
    <property type="component" value="Unassembled WGS sequence"/>
</dbReference>